<dbReference type="Proteomes" id="UP001229422">
    <property type="component" value="Chromosome"/>
</dbReference>
<dbReference type="InterPro" id="IPR036390">
    <property type="entry name" value="WH_DNA-bd_sf"/>
</dbReference>
<dbReference type="EMBL" id="CP125292">
    <property type="protein sequence ID" value="WHM23364.1"/>
    <property type="molecule type" value="Genomic_DNA"/>
</dbReference>
<evidence type="ECO:0000313" key="9">
    <source>
        <dbReference type="EMBL" id="MBO3796650.1"/>
    </source>
</evidence>
<accession>A0A0C3G4L6</accession>
<keyword evidence="1" id="KW-0805">Transcription regulation</keyword>
<evidence type="ECO:0000313" key="8">
    <source>
        <dbReference type="EMBL" id="KZD86593.1"/>
    </source>
</evidence>
<gene>
    <name evidence="9" type="primary">fnr</name>
    <name evidence="8" type="ORF">B4122_4835</name>
    <name evidence="9" type="ORF">J5227_20655</name>
    <name evidence="10" type="ORF">QL281_10175</name>
    <name evidence="7" type="ORF">SC09_contig4orf01063</name>
</gene>
<dbReference type="SMART" id="SM00100">
    <property type="entry name" value="cNMP"/>
    <property type="match status" value="1"/>
</dbReference>
<dbReference type="InterPro" id="IPR018335">
    <property type="entry name" value="Tscrpt_reg_HTH_Crp-type_CS"/>
</dbReference>
<dbReference type="PROSITE" id="PS50042">
    <property type="entry name" value="CNMP_BINDING_3"/>
    <property type="match status" value="1"/>
</dbReference>
<keyword evidence="4" id="KW-0804">Transcription</keyword>
<dbReference type="PANTHER" id="PTHR24567">
    <property type="entry name" value="CRP FAMILY TRANSCRIPTIONAL REGULATORY PROTEIN"/>
    <property type="match status" value="1"/>
</dbReference>
<dbReference type="Pfam" id="PF00325">
    <property type="entry name" value="Crp"/>
    <property type="match status" value="1"/>
</dbReference>
<dbReference type="RefSeq" id="WP_003227573.1">
    <property type="nucleotide sequence ID" value="NZ_AP028964.1"/>
</dbReference>
<reference evidence="10" key="4">
    <citation type="submission" date="2023-05" db="EMBL/GenBank/DDBJ databases">
        <title>Complete genome sequence of Bacillus subtilis SRCM117797 isolated from Soybean paste.</title>
        <authorList>
            <person name="Abraha H.B."/>
            <person name="Kim K.-P."/>
            <person name="Ryu M.-S."/>
            <person name="Jeong D.-Y."/>
        </authorList>
    </citation>
    <scope>NUCLEOTIDE SEQUENCE</scope>
    <source>
        <strain evidence="10">SRCM117797</strain>
    </source>
</reference>
<dbReference type="EMBL" id="JAGFPW010000030">
    <property type="protein sequence ID" value="MBO3796650.1"/>
    <property type="molecule type" value="Genomic_DNA"/>
</dbReference>
<dbReference type="Proteomes" id="UP000665181">
    <property type="component" value="Unassembled WGS sequence"/>
</dbReference>
<dbReference type="PROSITE" id="PS00042">
    <property type="entry name" value="HTH_CRP_1"/>
    <property type="match status" value="1"/>
</dbReference>
<evidence type="ECO:0000259" key="6">
    <source>
        <dbReference type="PROSITE" id="PS51063"/>
    </source>
</evidence>
<dbReference type="CDD" id="cd00038">
    <property type="entry name" value="CAP_ED"/>
    <property type="match status" value="1"/>
</dbReference>
<protein>
    <submittedName>
        <fullName evidence="7">FNR/CAP family transcriptional regulator</fullName>
    </submittedName>
    <submittedName>
        <fullName evidence="9">Fumarate/nitrate reduction transcriptional regulator Fnr</fullName>
    </submittedName>
    <submittedName>
        <fullName evidence="8">Transcriptional regulator Crp/Fnr family</fullName>
    </submittedName>
</protein>
<dbReference type="SUPFAM" id="SSF46785">
    <property type="entry name" value="Winged helix' DNA-binding domain"/>
    <property type="match status" value="1"/>
</dbReference>
<proteinExistence type="predicted"/>
<dbReference type="GO" id="GO:0005829">
    <property type="term" value="C:cytosol"/>
    <property type="evidence" value="ECO:0007669"/>
    <property type="project" value="TreeGrafter"/>
</dbReference>
<dbReference type="GO" id="GO:0003677">
    <property type="term" value="F:DNA binding"/>
    <property type="evidence" value="ECO:0007669"/>
    <property type="project" value="UniProtKB-KW"/>
</dbReference>
<dbReference type="Proteomes" id="UP000076442">
    <property type="component" value="Unassembled WGS sequence"/>
</dbReference>
<organism evidence="7 11">
    <name type="scientific">Bacillus subtilis</name>
    <dbReference type="NCBI Taxonomy" id="1423"/>
    <lineage>
        <taxon>Bacteria</taxon>
        <taxon>Bacillati</taxon>
        <taxon>Bacillota</taxon>
        <taxon>Bacilli</taxon>
        <taxon>Bacillales</taxon>
        <taxon>Bacillaceae</taxon>
        <taxon>Bacillus</taxon>
    </lineage>
</organism>
<dbReference type="STRING" id="483913.AN935_18890"/>
<dbReference type="InterPro" id="IPR000595">
    <property type="entry name" value="cNMP-bd_dom"/>
</dbReference>
<reference evidence="7 11" key="1">
    <citation type="submission" date="2014-12" db="EMBL/GenBank/DDBJ databases">
        <title>Comparative genome analysis of Bacillus coagulans HM-08, Clostridium butyricum HM-68, Bacillus subtilis HM-66 and Bacillus licheniformis BL-09.</title>
        <authorList>
            <person name="Zhang H."/>
        </authorList>
    </citation>
    <scope>NUCLEOTIDE SEQUENCE [LARGE SCALE GENOMIC DNA]</scope>
    <source>
        <strain evidence="7 11">HM-66</strain>
    </source>
</reference>
<dbReference type="PANTHER" id="PTHR24567:SF74">
    <property type="entry name" value="HTH-TYPE TRANSCRIPTIONAL REGULATOR ARCR"/>
    <property type="match status" value="1"/>
</dbReference>
<dbReference type="Gene3D" id="1.10.10.10">
    <property type="entry name" value="Winged helix-like DNA-binding domain superfamily/Winged helix DNA-binding domain"/>
    <property type="match status" value="1"/>
</dbReference>
<keyword evidence="2" id="KW-0238">DNA-binding</keyword>
<dbReference type="SMART" id="SM00419">
    <property type="entry name" value="HTH_CRP"/>
    <property type="match status" value="1"/>
</dbReference>
<name>A0A0C3G4L6_BACIU</name>
<dbReference type="PATRIC" id="fig|1423.169.peg.3174"/>
<evidence type="ECO:0000313" key="10">
    <source>
        <dbReference type="EMBL" id="WHM23364.1"/>
    </source>
</evidence>
<evidence type="ECO:0000256" key="3">
    <source>
        <dbReference type="ARBA" id="ARBA00023159"/>
    </source>
</evidence>
<evidence type="ECO:0000256" key="2">
    <source>
        <dbReference type="ARBA" id="ARBA00023125"/>
    </source>
</evidence>
<keyword evidence="3" id="KW-0010">Activator</keyword>
<dbReference type="EMBL" id="LJZV01000036">
    <property type="protein sequence ID" value="KZD86593.1"/>
    <property type="molecule type" value="Genomic_DNA"/>
</dbReference>
<dbReference type="Pfam" id="PF00027">
    <property type="entry name" value="cNMP_binding"/>
    <property type="match status" value="1"/>
</dbReference>
<evidence type="ECO:0000313" key="11">
    <source>
        <dbReference type="Proteomes" id="UP000032247"/>
    </source>
</evidence>
<reference evidence="9" key="3">
    <citation type="submission" date="2021-03" db="EMBL/GenBank/DDBJ databases">
        <title>Isolation of Bacillus subtilis from fermented food sample.</title>
        <authorList>
            <person name="Lakshmanan V."/>
            <person name="Athira K."/>
            <person name="Rajagopal K."/>
        </authorList>
    </citation>
    <scope>NUCLEOTIDE SEQUENCE</scope>
    <source>
        <strain evidence="9">S1</strain>
    </source>
</reference>
<dbReference type="CDD" id="cd00092">
    <property type="entry name" value="HTH_CRP"/>
    <property type="match status" value="1"/>
</dbReference>
<evidence type="ECO:0000256" key="4">
    <source>
        <dbReference type="ARBA" id="ARBA00023163"/>
    </source>
</evidence>
<feature type="domain" description="Cyclic nucleotide-binding" evidence="5">
    <location>
        <begin position="11"/>
        <end position="114"/>
    </location>
</feature>
<dbReference type="Proteomes" id="UP000032247">
    <property type="component" value="Unassembled WGS sequence"/>
</dbReference>
<dbReference type="InterPro" id="IPR012318">
    <property type="entry name" value="HTH_CRP"/>
</dbReference>
<evidence type="ECO:0000313" key="12">
    <source>
        <dbReference type="Proteomes" id="UP000076442"/>
    </source>
</evidence>
<dbReference type="AlphaFoldDB" id="A0A0C3G4L6"/>
<evidence type="ECO:0000259" key="5">
    <source>
        <dbReference type="PROSITE" id="PS50042"/>
    </source>
</evidence>
<feature type="domain" description="HTH crp-type" evidence="6">
    <location>
        <begin position="145"/>
        <end position="219"/>
    </location>
</feature>
<evidence type="ECO:0000313" key="7">
    <source>
        <dbReference type="EMBL" id="KIU06068.1"/>
    </source>
</evidence>
<reference evidence="8 12" key="2">
    <citation type="submission" date="2015-09" db="EMBL/GenBank/DDBJ databases">
        <title>Spore heat resistance.</title>
        <authorList>
            <person name="Boekhorst J."/>
            <person name="Berendsen E.M."/>
            <person name="Wells-Bennik M.H."/>
            <person name="Kuipers O.P."/>
        </authorList>
    </citation>
    <scope>NUCLEOTIDE SEQUENCE [LARGE SCALE GENOMIC DNA]</scope>
    <source>
        <strain evidence="8 12">B4122</strain>
    </source>
</reference>
<dbReference type="Gene3D" id="2.60.120.10">
    <property type="entry name" value="Jelly Rolls"/>
    <property type="match status" value="1"/>
</dbReference>
<sequence length="238" mass="27192">MNFLSVRPSDSDLISSDLHELLESISTKRKMEKHTYLFREGMDAEELYLIQSGLIEIGKLTSDGKDLTLRICQKHDIVGELTLFTEEPRYMLSAKVLEDGEVLVINKNKLEKELIQNGALTFEFMKWMSTHLRKIQSKIRDLLLHGKKGALYSTLIRLSNSYGVERSDGILINIVLTNQDLAKFCAAARESVNRMLGDLRKKGVISIDESGKIILHKRDYLRCEIECENCPLEICNID</sequence>
<dbReference type="GO" id="GO:0003700">
    <property type="term" value="F:DNA-binding transcription factor activity"/>
    <property type="evidence" value="ECO:0007669"/>
    <property type="project" value="InterPro"/>
</dbReference>
<dbReference type="InterPro" id="IPR036388">
    <property type="entry name" value="WH-like_DNA-bd_sf"/>
</dbReference>
<dbReference type="InterPro" id="IPR050397">
    <property type="entry name" value="Env_Response_Regulators"/>
</dbReference>
<dbReference type="SUPFAM" id="SSF51206">
    <property type="entry name" value="cAMP-binding domain-like"/>
    <property type="match status" value="1"/>
</dbReference>
<dbReference type="EMBL" id="JXBC01000013">
    <property type="protein sequence ID" value="KIU06068.1"/>
    <property type="molecule type" value="Genomic_DNA"/>
</dbReference>
<dbReference type="InterPro" id="IPR018490">
    <property type="entry name" value="cNMP-bd_dom_sf"/>
</dbReference>
<dbReference type="InterPro" id="IPR014710">
    <property type="entry name" value="RmlC-like_jellyroll"/>
</dbReference>
<dbReference type="PROSITE" id="PS51063">
    <property type="entry name" value="HTH_CRP_2"/>
    <property type="match status" value="1"/>
</dbReference>
<evidence type="ECO:0000256" key="1">
    <source>
        <dbReference type="ARBA" id="ARBA00023015"/>
    </source>
</evidence>